<dbReference type="AlphaFoldDB" id="E4XQ35"/>
<protein>
    <submittedName>
        <fullName evidence="2">Uncharacterized protein</fullName>
    </submittedName>
</protein>
<feature type="signal peptide" evidence="1">
    <location>
        <begin position="1"/>
        <end position="19"/>
    </location>
</feature>
<reference evidence="2" key="1">
    <citation type="journal article" date="2010" name="Science">
        <title>Plasticity of animal genome architecture unmasked by rapid evolution of a pelagic tunicate.</title>
        <authorList>
            <person name="Denoeud F."/>
            <person name="Henriet S."/>
            <person name="Mungpakdee S."/>
            <person name="Aury J.M."/>
            <person name="Da Silva C."/>
            <person name="Brinkmann H."/>
            <person name="Mikhaleva J."/>
            <person name="Olsen L.C."/>
            <person name="Jubin C."/>
            <person name="Canestro C."/>
            <person name="Bouquet J.M."/>
            <person name="Danks G."/>
            <person name="Poulain J."/>
            <person name="Campsteijn C."/>
            <person name="Adamski M."/>
            <person name="Cross I."/>
            <person name="Yadetie F."/>
            <person name="Muffato M."/>
            <person name="Louis A."/>
            <person name="Butcher S."/>
            <person name="Tsagkogeorga G."/>
            <person name="Konrad A."/>
            <person name="Singh S."/>
            <person name="Jensen M.F."/>
            <person name="Cong E.H."/>
            <person name="Eikeseth-Otteraa H."/>
            <person name="Noel B."/>
            <person name="Anthouard V."/>
            <person name="Porcel B.M."/>
            <person name="Kachouri-Lafond R."/>
            <person name="Nishino A."/>
            <person name="Ugolini M."/>
            <person name="Chourrout P."/>
            <person name="Nishida H."/>
            <person name="Aasland R."/>
            <person name="Huzurbazar S."/>
            <person name="Westhof E."/>
            <person name="Delsuc F."/>
            <person name="Lehrach H."/>
            <person name="Reinhardt R."/>
            <person name="Weissenbach J."/>
            <person name="Roy S.W."/>
            <person name="Artiguenave F."/>
            <person name="Postlethwait J.H."/>
            <person name="Manak J.R."/>
            <person name="Thompson E.M."/>
            <person name="Jaillon O."/>
            <person name="Du Pasquier L."/>
            <person name="Boudinot P."/>
            <person name="Liberles D.A."/>
            <person name="Volff J.N."/>
            <person name="Philippe H."/>
            <person name="Lenhard B."/>
            <person name="Roest Crollius H."/>
            <person name="Wincker P."/>
            <person name="Chourrout D."/>
        </authorList>
    </citation>
    <scope>NUCLEOTIDE SEQUENCE [LARGE SCALE GENOMIC DNA]</scope>
</reference>
<evidence type="ECO:0000313" key="2">
    <source>
        <dbReference type="EMBL" id="CBY11921.1"/>
    </source>
</evidence>
<feature type="chain" id="PRO_5003193171" evidence="1">
    <location>
        <begin position="20"/>
        <end position="286"/>
    </location>
</feature>
<evidence type="ECO:0000313" key="3">
    <source>
        <dbReference type="Proteomes" id="UP000001307"/>
    </source>
</evidence>
<sequence length="286" mass="32524">MSLLAIFFFLLNFLGLAEGTCNDSSCRKKVPTNGGLKENYEIRFKNYQREGQASELILMRDFVVKRNGEFVTQTGTPLIISTRIVNNQVILELVQRQKGRKSSLGTARIQNKLKNNSNTVGLSIRNCRNGYCEVRVKLNGKDARKYFNRRNYPFKLSEVTLSKINFVACKNLDRTPVTECLVKPINVKRQAWKSLSEPNCGRSFKMTDEELQSLPSFIRSTLTAGAVDRHLNECLYASEKLQRSREHVVGGVNAYPGLSPWTASIRSLMNEKLQNLRSQCWNCDAN</sequence>
<dbReference type="InParanoid" id="E4XQ35"/>
<accession>E4XQ35</accession>
<gene>
    <name evidence="2" type="ORF">GSOID_T00017327001</name>
</gene>
<evidence type="ECO:0000256" key="1">
    <source>
        <dbReference type="SAM" id="SignalP"/>
    </source>
</evidence>
<keyword evidence="1" id="KW-0732">Signal</keyword>
<organism evidence="2">
    <name type="scientific">Oikopleura dioica</name>
    <name type="common">Tunicate</name>
    <dbReference type="NCBI Taxonomy" id="34765"/>
    <lineage>
        <taxon>Eukaryota</taxon>
        <taxon>Metazoa</taxon>
        <taxon>Chordata</taxon>
        <taxon>Tunicata</taxon>
        <taxon>Appendicularia</taxon>
        <taxon>Copelata</taxon>
        <taxon>Oikopleuridae</taxon>
        <taxon>Oikopleura</taxon>
    </lineage>
</organism>
<proteinExistence type="predicted"/>
<keyword evidence="3" id="KW-1185">Reference proteome</keyword>
<dbReference type="Proteomes" id="UP000001307">
    <property type="component" value="Unassembled WGS sequence"/>
</dbReference>
<dbReference type="EMBL" id="FN653099">
    <property type="protein sequence ID" value="CBY11921.1"/>
    <property type="molecule type" value="Genomic_DNA"/>
</dbReference>
<name>E4XQ35_OIKDI</name>